<dbReference type="PANTHER" id="PTHR43300">
    <property type="entry name" value="ACETYLTRANSFERASE"/>
    <property type="match status" value="1"/>
</dbReference>
<sequence length="206" mass="21211">MSSDTLDLAKRPCVLLGAGGHAKVVADLAIALGGYVTGVCDPVLVNENHRDWQGFPVLGGDDYLLSVLPQDVWLLNGVGKMPGNKARAALYVRFRESGFRFPPLIHPRASVAPSAVVHEGSQVMAGAIIQAGAEVGCNAIVNSASSVDHDSCIGAHAHVAPGVTVCGNVTIGEHAFIGAGATIIQGVILSANCFIKAGSLVIKDRV</sequence>
<evidence type="ECO:0000256" key="4">
    <source>
        <dbReference type="ARBA" id="ARBA00023315"/>
    </source>
</evidence>
<dbReference type="InterPro" id="IPR018357">
    <property type="entry name" value="Hexapep_transf_CS"/>
</dbReference>
<dbReference type="Gene3D" id="2.160.10.10">
    <property type="entry name" value="Hexapeptide repeat proteins"/>
    <property type="match status" value="1"/>
</dbReference>
<organism evidence="6 7">
    <name type="scientific">Marinobacter koreensis</name>
    <dbReference type="NCBI Taxonomy" id="335974"/>
    <lineage>
        <taxon>Bacteria</taxon>
        <taxon>Pseudomonadati</taxon>
        <taxon>Pseudomonadota</taxon>
        <taxon>Gammaproteobacteria</taxon>
        <taxon>Pseudomonadales</taxon>
        <taxon>Marinobacteraceae</taxon>
        <taxon>Marinobacter</taxon>
    </lineage>
</organism>
<accession>A0ABW0RI44</accession>
<dbReference type="InterPro" id="IPR050179">
    <property type="entry name" value="Trans_hexapeptide_repeat"/>
</dbReference>
<dbReference type="CDD" id="cd03360">
    <property type="entry name" value="LbH_AT_putative"/>
    <property type="match status" value="1"/>
</dbReference>
<dbReference type="InterPro" id="IPR041561">
    <property type="entry name" value="PglD_N"/>
</dbReference>
<comment type="similarity">
    <text evidence="1">Belongs to the transferase hexapeptide repeat family.</text>
</comment>
<keyword evidence="2" id="KW-0808">Transferase</keyword>
<dbReference type="RefSeq" id="WP_248154631.1">
    <property type="nucleotide sequence ID" value="NZ_JAKZAJ010000001.1"/>
</dbReference>
<dbReference type="InterPro" id="IPR001451">
    <property type="entry name" value="Hexapep"/>
</dbReference>
<dbReference type="Pfam" id="PF17836">
    <property type="entry name" value="PglD_N"/>
    <property type="match status" value="1"/>
</dbReference>
<dbReference type="Proteomes" id="UP001596055">
    <property type="component" value="Unassembled WGS sequence"/>
</dbReference>
<name>A0ABW0RI44_9GAMM</name>
<evidence type="ECO:0000313" key="7">
    <source>
        <dbReference type="Proteomes" id="UP001596055"/>
    </source>
</evidence>
<comment type="caution">
    <text evidence="6">The sequence shown here is derived from an EMBL/GenBank/DDBJ whole genome shotgun (WGS) entry which is preliminary data.</text>
</comment>
<reference evidence="7" key="1">
    <citation type="journal article" date="2019" name="Int. J. Syst. Evol. Microbiol.">
        <title>The Global Catalogue of Microorganisms (GCM) 10K type strain sequencing project: providing services to taxonomists for standard genome sequencing and annotation.</title>
        <authorList>
            <consortium name="The Broad Institute Genomics Platform"/>
            <consortium name="The Broad Institute Genome Sequencing Center for Infectious Disease"/>
            <person name="Wu L."/>
            <person name="Ma J."/>
        </authorList>
    </citation>
    <scope>NUCLEOTIDE SEQUENCE [LARGE SCALE GENOMIC DNA]</scope>
    <source>
        <strain evidence="7">CGMCC 4.1799</strain>
    </source>
</reference>
<dbReference type="Pfam" id="PF14602">
    <property type="entry name" value="Hexapep_2"/>
    <property type="match status" value="1"/>
</dbReference>
<dbReference type="NCBIfam" id="TIGR03570">
    <property type="entry name" value="NeuD_NnaD"/>
    <property type="match status" value="1"/>
</dbReference>
<evidence type="ECO:0000256" key="2">
    <source>
        <dbReference type="ARBA" id="ARBA00022679"/>
    </source>
</evidence>
<dbReference type="PROSITE" id="PS00101">
    <property type="entry name" value="HEXAPEP_TRANSFERASES"/>
    <property type="match status" value="1"/>
</dbReference>
<dbReference type="InterPro" id="IPR011004">
    <property type="entry name" value="Trimer_LpxA-like_sf"/>
</dbReference>
<dbReference type="PANTHER" id="PTHR43300:SF7">
    <property type="entry name" value="UDP-N-ACETYLBACILLOSAMINE N-ACETYLTRANSFERASE"/>
    <property type="match status" value="1"/>
</dbReference>
<keyword evidence="3" id="KW-0677">Repeat</keyword>
<evidence type="ECO:0000256" key="1">
    <source>
        <dbReference type="ARBA" id="ARBA00007274"/>
    </source>
</evidence>
<evidence type="ECO:0000259" key="5">
    <source>
        <dbReference type="Pfam" id="PF17836"/>
    </source>
</evidence>
<feature type="domain" description="PglD N-terminal" evidence="5">
    <location>
        <begin position="14"/>
        <end position="90"/>
    </location>
</feature>
<dbReference type="SUPFAM" id="SSF51161">
    <property type="entry name" value="Trimeric LpxA-like enzymes"/>
    <property type="match status" value="1"/>
</dbReference>
<evidence type="ECO:0000313" key="6">
    <source>
        <dbReference type="EMBL" id="MFC5544424.1"/>
    </source>
</evidence>
<dbReference type="InterPro" id="IPR020019">
    <property type="entry name" value="AcTrfase_PglD-like"/>
</dbReference>
<proteinExistence type="inferred from homology"/>
<protein>
    <submittedName>
        <fullName evidence="6">Acetyltransferase</fullName>
    </submittedName>
</protein>
<dbReference type="EMBL" id="JBHSNL010000001">
    <property type="protein sequence ID" value="MFC5544424.1"/>
    <property type="molecule type" value="Genomic_DNA"/>
</dbReference>
<keyword evidence="4" id="KW-0012">Acyltransferase</keyword>
<gene>
    <name evidence="6" type="ORF">ACFPQA_05160</name>
</gene>
<dbReference type="Gene3D" id="3.40.50.20">
    <property type="match status" value="1"/>
</dbReference>
<evidence type="ECO:0000256" key="3">
    <source>
        <dbReference type="ARBA" id="ARBA00022737"/>
    </source>
</evidence>
<keyword evidence="7" id="KW-1185">Reference proteome</keyword>